<proteinExistence type="predicted"/>
<sequence length="226" mass="26022">MPSQYSPFLDMEVVDKEDEFMPEDEEDLVNYGRRKAMNATPQPPPKSKSKRPSKMFNNLDGSGAFHQTRGGLHQEMLPPGLRMKKLGKFDQNMDSDNNRINNSTEEFWVKVSNNNNNNQNSGPPNFRTKYWASLDPSANSRKRERDALEEIVASIKLLGEGFVKMEKAKMEMAREMEAMRMEMEMKRNEMLLESQKQIVDAFLKGFFELKKSKKVKTTDPAASEDP</sequence>
<reference evidence="2" key="1">
    <citation type="submission" date="2020-06" db="EMBL/GenBank/DDBJ databases">
        <authorList>
            <person name="Li T."/>
            <person name="Hu X."/>
            <person name="Zhang T."/>
            <person name="Song X."/>
            <person name="Zhang H."/>
            <person name="Dai N."/>
            <person name="Sheng W."/>
            <person name="Hou X."/>
            <person name="Wei L."/>
        </authorList>
    </citation>
    <scope>NUCLEOTIDE SEQUENCE</scope>
    <source>
        <strain evidence="2">G02</strain>
        <tissue evidence="2">Leaf</tissue>
    </source>
</reference>
<evidence type="ECO:0000313" key="2">
    <source>
        <dbReference type="EMBL" id="KAL0344565.1"/>
    </source>
</evidence>
<dbReference type="InterPro" id="IPR044823">
    <property type="entry name" value="ASIL1/2-like"/>
</dbReference>
<dbReference type="AlphaFoldDB" id="A0AAW2NL60"/>
<feature type="region of interest" description="Disordered" evidence="1">
    <location>
        <begin position="1"/>
        <end position="76"/>
    </location>
</feature>
<accession>A0AAW2NL60</accession>
<reference evidence="2" key="2">
    <citation type="journal article" date="2024" name="Plant">
        <title>Genomic evolution and insights into agronomic trait innovations of Sesamum species.</title>
        <authorList>
            <person name="Miao H."/>
            <person name="Wang L."/>
            <person name="Qu L."/>
            <person name="Liu H."/>
            <person name="Sun Y."/>
            <person name="Le M."/>
            <person name="Wang Q."/>
            <person name="Wei S."/>
            <person name="Zheng Y."/>
            <person name="Lin W."/>
            <person name="Duan Y."/>
            <person name="Cao H."/>
            <person name="Xiong S."/>
            <person name="Wang X."/>
            <person name="Wei L."/>
            <person name="Li C."/>
            <person name="Ma Q."/>
            <person name="Ju M."/>
            <person name="Zhao R."/>
            <person name="Li G."/>
            <person name="Mu C."/>
            <person name="Tian Q."/>
            <person name="Mei H."/>
            <person name="Zhang T."/>
            <person name="Gao T."/>
            <person name="Zhang H."/>
        </authorList>
    </citation>
    <scope>NUCLEOTIDE SEQUENCE</scope>
    <source>
        <strain evidence="2">G02</strain>
    </source>
</reference>
<feature type="compositionally biased region" description="Acidic residues" evidence="1">
    <location>
        <begin position="15"/>
        <end position="28"/>
    </location>
</feature>
<name>A0AAW2NL60_SESRA</name>
<evidence type="ECO:0000256" key="1">
    <source>
        <dbReference type="SAM" id="MobiDB-lite"/>
    </source>
</evidence>
<dbReference type="PANTHER" id="PTHR31307:SF43">
    <property type="entry name" value="TRIHELIX TRANSCRIPTION FACTOR ASIL2-LIKE"/>
    <property type="match status" value="1"/>
</dbReference>
<dbReference type="EMBL" id="JACGWJ010000019">
    <property type="protein sequence ID" value="KAL0344565.1"/>
    <property type="molecule type" value="Genomic_DNA"/>
</dbReference>
<comment type="caution">
    <text evidence="2">The sequence shown here is derived from an EMBL/GenBank/DDBJ whole genome shotgun (WGS) entry which is preliminary data.</text>
</comment>
<dbReference type="PANTHER" id="PTHR31307">
    <property type="entry name" value="TRIHELIX TRANSCRIPTION FACTOR ASIL2"/>
    <property type="match status" value="1"/>
</dbReference>
<organism evidence="2">
    <name type="scientific">Sesamum radiatum</name>
    <name type="common">Black benniseed</name>
    <dbReference type="NCBI Taxonomy" id="300843"/>
    <lineage>
        <taxon>Eukaryota</taxon>
        <taxon>Viridiplantae</taxon>
        <taxon>Streptophyta</taxon>
        <taxon>Embryophyta</taxon>
        <taxon>Tracheophyta</taxon>
        <taxon>Spermatophyta</taxon>
        <taxon>Magnoliopsida</taxon>
        <taxon>eudicotyledons</taxon>
        <taxon>Gunneridae</taxon>
        <taxon>Pentapetalae</taxon>
        <taxon>asterids</taxon>
        <taxon>lamiids</taxon>
        <taxon>Lamiales</taxon>
        <taxon>Pedaliaceae</taxon>
        <taxon>Sesamum</taxon>
    </lineage>
</organism>
<protein>
    <submittedName>
        <fullName evidence="2">Protein FIP2</fullName>
    </submittedName>
</protein>
<gene>
    <name evidence="2" type="ORF">Sradi_4287800</name>
</gene>